<dbReference type="Proteomes" id="UP001596492">
    <property type="component" value="Unassembled WGS sequence"/>
</dbReference>
<feature type="chain" id="PRO_5045418284" evidence="1">
    <location>
        <begin position="40"/>
        <end position="265"/>
    </location>
</feature>
<keyword evidence="1" id="KW-0732">Signal</keyword>
<dbReference type="PANTHER" id="PTHR34387:SF1">
    <property type="entry name" value="PERIPLASMIC IMMUNOGENIC PROTEIN"/>
    <property type="match status" value="1"/>
</dbReference>
<dbReference type="Gene3D" id="3.30.70.2970">
    <property type="entry name" value="Protein of unknown function (DUF541), domain 2"/>
    <property type="match status" value="1"/>
</dbReference>
<dbReference type="InterPro" id="IPR052022">
    <property type="entry name" value="26kDa_periplasmic_antigen"/>
</dbReference>
<comment type="caution">
    <text evidence="2">The sequence shown here is derived from an EMBL/GenBank/DDBJ whole genome shotgun (WGS) entry which is preliminary data.</text>
</comment>
<dbReference type="Gene3D" id="3.30.110.170">
    <property type="entry name" value="Protein of unknown function (DUF541), domain 1"/>
    <property type="match status" value="1"/>
</dbReference>
<accession>A0ABW2IK30</accession>
<dbReference type="Pfam" id="PF04402">
    <property type="entry name" value="SIMPL"/>
    <property type="match status" value="1"/>
</dbReference>
<dbReference type="EMBL" id="JBHTBR010000004">
    <property type="protein sequence ID" value="MFC7291399.1"/>
    <property type="molecule type" value="Genomic_DNA"/>
</dbReference>
<organism evidence="2 3">
    <name type="scientific">Hirschia litorea</name>
    <dbReference type="NCBI Taxonomy" id="1199156"/>
    <lineage>
        <taxon>Bacteria</taxon>
        <taxon>Pseudomonadati</taxon>
        <taxon>Pseudomonadota</taxon>
        <taxon>Alphaproteobacteria</taxon>
        <taxon>Hyphomonadales</taxon>
        <taxon>Hyphomonadaceae</taxon>
        <taxon>Hirschia</taxon>
    </lineage>
</organism>
<evidence type="ECO:0000256" key="1">
    <source>
        <dbReference type="SAM" id="SignalP"/>
    </source>
</evidence>
<evidence type="ECO:0000313" key="2">
    <source>
        <dbReference type="EMBL" id="MFC7291399.1"/>
    </source>
</evidence>
<keyword evidence="3" id="KW-1185">Reference proteome</keyword>
<dbReference type="PROSITE" id="PS51257">
    <property type="entry name" value="PROKAR_LIPOPROTEIN"/>
    <property type="match status" value="1"/>
</dbReference>
<reference evidence="3" key="1">
    <citation type="journal article" date="2019" name="Int. J. Syst. Evol. Microbiol.">
        <title>The Global Catalogue of Microorganisms (GCM) 10K type strain sequencing project: providing services to taxonomists for standard genome sequencing and annotation.</title>
        <authorList>
            <consortium name="The Broad Institute Genomics Platform"/>
            <consortium name="The Broad Institute Genome Sequencing Center for Infectious Disease"/>
            <person name="Wu L."/>
            <person name="Ma J."/>
        </authorList>
    </citation>
    <scope>NUCLEOTIDE SEQUENCE [LARGE SCALE GENOMIC DNA]</scope>
    <source>
        <strain evidence="3">CCUG 51308</strain>
    </source>
</reference>
<protein>
    <submittedName>
        <fullName evidence="2">SIMPL domain-containing protein</fullName>
    </submittedName>
</protein>
<dbReference type="PANTHER" id="PTHR34387">
    <property type="entry name" value="SLR1258 PROTEIN"/>
    <property type="match status" value="1"/>
</dbReference>
<evidence type="ECO:0000313" key="3">
    <source>
        <dbReference type="Proteomes" id="UP001596492"/>
    </source>
</evidence>
<proteinExistence type="predicted"/>
<gene>
    <name evidence="2" type="ORF">ACFQS8_07220</name>
</gene>
<dbReference type="RefSeq" id="WP_382166629.1">
    <property type="nucleotide sequence ID" value="NZ_JBHTBR010000004.1"/>
</dbReference>
<name>A0ABW2IK30_9PROT</name>
<feature type="signal peptide" evidence="1">
    <location>
        <begin position="1"/>
        <end position="39"/>
    </location>
</feature>
<dbReference type="InterPro" id="IPR007497">
    <property type="entry name" value="SIMPL/DUF541"/>
</dbReference>
<sequence>MSQAIRLKTATPRKHRISAILGMLAFSTACSSIPMNAMAQITPENSMMSPTIQQETTLNLTGEGKVEVAPDIASVSLGVNVDSETASQAMKEQASIMSNVFKALEKAGIASKDMQTGNISLNPRYDYNKRDSGPPKLIGYQATNTVNITVRELDKVGGVLDAVVSAGGNTINSISFGLEDSSQALKDARKDAVSDALEKAELYADAAGYKVSRIISMDEAGNSSPRPQPMMMARMQESDSSRTPIAAGEISYSSTMNVQFELVRK</sequence>